<sequence>MSWIYKPAPSKETGDKRYALNTERELSAVSGRAREEEDGEGGHEDAERQMASEEDGEEDRCVVSGMGE</sequence>
<proteinExistence type="predicted"/>
<dbReference type="Proteomes" id="UP001148018">
    <property type="component" value="Unassembled WGS sequence"/>
</dbReference>
<protein>
    <submittedName>
        <fullName evidence="2">Uncharacterized protein</fullName>
    </submittedName>
</protein>
<evidence type="ECO:0000313" key="2">
    <source>
        <dbReference type="EMBL" id="KAJ3601145.1"/>
    </source>
</evidence>
<gene>
    <name evidence="2" type="ORF">NHX12_032118</name>
</gene>
<feature type="compositionally biased region" description="Basic and acidic residues" evidence="1">
    <location>
        <begin position="12"/>
        <end position="51"/>
    </location>
</feature>
<feature type="region of interest" description="Disordered" evidence="1">
    <location>
        <begin position="1"/>
        <end position="68"/>
    </location>
</feature>
<keyword evidence="3" id="KW-1185">Reference proteome</keyword>
<dbReference type="AlphaFoldDB" id="A0A9Q0E944"/>
<reference evidence="2" key="1">
    <citation type="submission" date="2022-07" db="EMBL/GenBank/DDBJ databases">
        <title>Chromosome-level genome of Muraenolepis orangiensis.</title>
        <authorList>
            <person name="Kim J."/>
        </authorList>
    </citation>
    <scope>NUCLEOTIDE SEQUENCE</scope>
    <source>
        <strain evidence="2">KU_S4_2022</strain>
        <tissue evidence="2">Muscle</tissue>
    </source>
</reference>
<organism evidence="2 3">
    <name type="scientific">Muraenolepis orangiensis</name>
    <name type="common">Patagonian moray cod</name>
    <dbReference type="NCBI Taxonomy" id="630683"/>
    <lineage>
        <taxon>Eukaryota</taxon>
        <taxon>Metazoa</taxon>
        <taxon>Chordata</taxon>
        <taxon>Craniata</taxon>
        <taxon>Vertebrata</taxon>
        <taxon>Euteleostomi</taxon>
        <taxon>Actinopterygii</taxon>
        <taxon>Neopterygii</taxon>
        <taxon>Teleostei</taxon>
        <taxon>Neoteleostei</taxon>
        <taxon>Acanthomorphata</taxon>
        <taxon>Zeiogadaria</taxon>
        <taxon>Gadariae</taxon>
        <taxon>Gadiformes</taxon>
        <taxon>Muraenolepidoidei</taxon>
        <taxon>Muraenolepididae</taxon>
        <taxon>Muraenolepis</taxon>
    </lineage>
</organism>
<accession>A0A9Q0E944</accession>
<name>A0A9Q0E944_9TELE</name>
<dbReference type="EMBL" id="JANIIK010000047">
    <property type="protein sequence ID" value="KAJ3601145.1"/>
    <property type="molecule type" value="Genomic_DNA"/>
</dbReference>
<evidence type="ECO:0000313" key="3">
    <source>
        <dbReference type="Proteomes" id="UP001148018"/>
    </source>
</evidence>
<evidence type="ECO:0000256" key="1">
    <source>
        <dbReference type="SAM" id="MobiDB-lite"/>
    </source>
</evidence>
<comment type="caution">
    <text evidence="2">The sequence shown here is derived from an EMBL/GenBank/DDBJ whole genome shotgun (WGS) entry which is preliminary data.</text>
</comment>